<dbReference type="STRING" id="747682.MALL_0136"/>
<keyword evidence="3" id="KW-0677">Repeat</keyword>
<dbReference type="GO" id="GO:0005737">
    <property type="term" value="C:cytoplasm"/>
    <property type="evidence" value="ECO:0007669"/>
    <property type="project" value="UniProtKB-UniRule"/>
</dbReference>
<comment type="subunit">
    <text evidence="7">Forms oligomers.</text>
</comment>
<dbReference type="Proteomes" id="UP000004757">
    <property type="component" value="Unassembled WGS sequence"/>
</dbReference>
<dbReference type="RefSeq" id="WP_005683094.1">
    <property type="nucleotide sequence ID" value="NZ_ADNC01000002.1"/>
</dbReference>
<organism evidence="9 10">
    <name type="scientific">Mycoplasmopsis alligatoris A21JP2</name>
    <dbReference type="NCBI Taxonomy" id="747682"/>
    <lineage>
        <taxon>Bacteria</taxon>
        <taxon>Bacillati</taxon>
        <taxon>Mycoplasmatota</taxon>
        <taxon>Mycoplasmoidales</taxon>
        <taxon>Metamycoplasmataceae</taxon>
        <taxon>Mycoplasmopsis</taxon>
    </lineage>
</organism>
<dbReference type="PANTHER" id="PTHR34701:SF1">
    <property type="entry name" value="TRANSCRIPTIONAL REGULATOR MRAZ"/>
    <property type="match status" value="1"/>
</dbReference>
<dbReference type="Pfam" id="PF02381">
    <property type="entry name" value="MraZ"/>
    <property type="match status" value="2"/>
</dbReference>
<keyword evidence="2 7" id="KW-0963">Cytoplasm</keyword>
<keyword evidence="10" id="KW-1185">Reference proteome</keyword>
<evidence type="ECO:0000313" key="10">
    <source>
        <dbReference type="Proteomes" id="UP000004757"/>
    </source>
</evidence>
<feature type="domain" description="SpoVT-AbrB" evidence="8">
    <location>
        <begin position="4"/>
        <end position="46"/>
    </location>
</feature>
<comment type="caution">
    <text evidence="9">The sequence shown here is derived from an EMBL/GenBank/DDBJ whole genome shotgun (WGS) entry which is preliminary data.</text>
</comment>
<protein>
    <recommendedName>
        <fullName evidence="1 7">Transcriptional regulator MraZ</fullName>
    </recommendedName>
</protein>
<evidence type="ECO:0000259" key="8">
    <source>
        <dbReference type="PROSITE" id="PS51740"/>
    </source>
</evidence>
<dbReference type="OrthoDB" id="9807753at2"/>
<dbReference type="InterPro" id="IPR035642">
    <property type="entry name" value="MraZ_N"/>
</dbReference>
<reference evidence="9 10" key="1">
    <citation type="submission" date="2010-03" db="EMBL/GenBank/DDBJ databases">
        <authorList>
            <person name="Glass J.I."/>
            <person name="Benders G.A."/>
            <person name="Durkin A.S."/>
            <person name="Farmerie W.G."/>
            <person name="Hlavinka K."/>
            <person name="Hostetler J."/>
            <person name="Jackson J."/>
            <person name="May M.A."/>
            <person name="Miller R.H."/>
            <person name="Paralanov V."/>
            <person name="Radune D."/>
            <person name="Szczypinski B."/>
            <person name="Brown D.R."/>
        </authorList>
    </citation>
    <scope>NUCLEOTIDE SEQUENCE [LARGE SCALE GENOMIC DNA]</scope>
    <source>
        <strain evidence="9 10">A21JP2</strain>
    </source>
</reference>
<dbReference type="CDD" id="cd16321">
    <property type="entry name" value="MraZ_C"/>
    <property type="match status" value="1"/>
</dbReference>
<dbReference type="EMBL" id="ADNC01000002">
    <property type="protein sequence ID" value="EFF41820.1"/>
    <property type="molecule type" value="Genomic_DNA"/>
</dbReference>
<dbReference type="Gene3D" id="3.40.1550.20">
    <property type="entry name" value="Transcriptional regulator MraZ domain"/>
    <property type="match status" value="1"/>
</dbReference>
<dbReference type="InterPro" id="IPR037914">
    <property type="entry name" value="SpoVT-AbrB_sf"/>
</dbReference>
<comment type="subcellular location">
    <subcellularLocation>
        <location evidence="7">Cytoplasm</location>
        <location evidence="7">Nucleoid</location>
    </subcellularLocation>
</comment>
<accession>D4XUX9</accession>
<keyword evidence="4 7" id="KW-0805">Transcription regulation</keyword>
<dbReference type="GO" id="GO:0000976">
    <property type="term" value="F:transcription cis-regulatory region binding"/>
    <property type="evidence" value="ECO:0007669"/>
    <property type="project" value="TreeGrafter"/>
</dbReference>
<dbReference type="InterPro" id="IPR020603">
    <property type="entry name" value="MraZ_dom"/>
</dbReference>
<name>D4XUX9_9BACT</name>
<dbReference type="AlphaFoldDB" id="D4XUX9"/>
<dbReference type="InterPro" id="IPR038619">
    <property type="entry name" value="MraZ_sf"/>
</dbReference>
<evidence type="ECO:0000256" key="7">
    <source>
        <dbReference type="HAMAP-Rule" id="MF_01008"/>
    </source>
</evidence>
<dbReference type="InterPro" id="IPR007159">
    <property type="entry name" value="SpoVT-AbrB_dom"/>
</dbReference>
<dbReference type="CDD" id="cd16320">
    <property type="entry name" value="MraZ_N"/>
    <property type="match status" value="1"/>
</dbReference>
<dbReference type="HAMAP" id="MF_01008">
    <property type="entry name" value="MraZ"/>
    <property type="match status" value="1"/>
</dbReference>
<gene>
    <name evidence="7" type="primary">mraZ</name>
    <name evidence="9" type="ORF">MALL_0136</name>
</gene>
<dbReference type="SUPFAM" id="SSF89447">
    <property type="entry name" value="AbrB/MazE/MraZ-like"/>
    <property type="match status" value="1"/>
</dbReference>
<keyword evidence="5 7" id="KW-0238">DNA-binding</keyword>
<evidence type="ECO:0000256" key="6">
    <source>
        <dbReference type="ARBA" id="ARBA00023163"/>
    </source>
</evidence>
<dbReference type="PROSITE" id="PS51740">
    <property type="entry name" value="SPOVT_ABRB"/>
    <property type="match status" value="2"/>
</dbReference>
<feature type="domain" description="SpoVT-AbrB" evidence="8">
    <location>
        <begin position="75"/>
        <end position="118"/>
    </location>
</feature>
<proteinExistence type="inferred from homology"/>
<keyword evidence="6 7" id="KW-0804">Transcription</keyword>
<dbReference type="SMART" id="SM00966">
    <property type="entry name" value="SpoVT_AbrB"/>
    <property type="match status" value="2"/>
</dbReference>
<dbReference type="InterPro" id="IPR035644">
    <property type="entry name" value="MraZ_C"/>
</dbReference>
<dbReference type="InterPro" id="IPR003444">
    <property type="entry name" value="MraZ"/>
</dbReference>
<dbReference type="eggNOG" id="COG2001">
    <property type="taxonomic scope" value="Bacteria"/>
</dbReference>
<comment type="similarity">
    <text evidence="7">Belongs to the MraZ family.</text>
</comment>
<evidence type="ECO:0000256" key="3">
    <source>
        <dbReference type="ARBA" id="ARBA00022737"/>
    </source>
</evidence>
<evidence type="ECO:0000256" key="5">
    <source>
        <dbReference type="ARBA" id="ARBA00023125"/>
    </source>
</evidence>
<evidence type="ECO:0000256" key="1">
    <source>
        <dbReference type="ARBA" id="ARBA00013860"/>
    </source>
</evidence>
<dbReference type="GO" id="GO:2000143">
    <property type="term" value="P:negative regulation of DNA-templated transcription initiation"/>
    <property type="evidence" value="ECO:0007669"/>
    <property type="project" value="TreeGrafter"/>
</dbReference>
<evidence type="ECO:0000313" key="9">
    <source>
        <dbReference type="EMBL" id="EFF41820.1"/>
    </source>
</evidence>
<sequence>MLGLVERKLDDKNRIILPSSLRDALGSSFYLTLGFDGNAEIRSNDEFAKYSSFVENLDMFDKNARVLRRHIIGKAVLITLDSQGRFILPKNILEALTIQKEVVFVPVGSVIELWSKEKFDDDQSQYSADDIASIAQSLSRKESK</sequence>
<evidence type="ECO:0000256" key="4">
    <source>
        <dbReference type="ARBA" id="ARBA00023015"/>
    </source>
</evidence>
<dbReference type="PANTHER" id="PTHR34701">
    <property type="entry name" value="TRANSCRIPTIONAL REGULATOR MRAZ"/>
    <property type="match status" value="1"/>
</dbReference>
<evidence type="ECO:0000256" key="2">
    <source>
        <dbReference type="ARBA" id="ARBA00022490"/>
    </source>
</evidence>
<dbReference type="GO" id="GO:0009295">
    <property type="term" value="C:nucleoid"/>
    <property type="evidence" value="ECO:0007669"/>
    <property type="project" value="UniProtKB-SubCell"/>
</dbReference>
<dbReference type="GO" id="GO:0003700">
    <property type="term" value="F:DNA-binding transcription factor activity"/>
    <property type="evidence" value="ECO:0007669"/>
    <property type="project" value="UniProtKB-UniRule"/>
</dbReference>